<accession>A0ABQ8TZH6</accession>
<organism evidence="2 3">
    <name type="scientific">Periplaneta americana</name>
    <name type="common">American cockroach</name>
    <name type="synonym">Blatta americana</name>
    <dbReference type="NCBI Taxonomy" id="6978"/>
    <lineage>
        <taxon>Eukaryota</taxon>
        <taxon>Metazoa</taxon>
        <taxon>Ecdysozoa</taxon>
        <taxon>Arthropoda</taxon>
        <taxon>Hexapoda</taxon>
        <taxon>Insecta</taxon>
        <taxon>Pterygota</taxon>
        <taxon>Neoptera</taxon>
        <taxon>Polyneoptera</taxon>
        <taxon>Dictyoptera</taxon>
        <taxon>Blattodea</taxon>
        <taxon>Blattoidea</taxon>
        <taxon>Blattidae</taxon>
        <taxon>Blattinae</taxon>
        <taxon>Periplaneta</taxon>
    </lineage>
</organism>
<protein>
    <submittedName>
        <fullName evidence="2">Uncharacterized protein</fullName>
    </submittedName>
</protein>
<keyword evidence="1" id="KW-0472">Membrane</keyword>
<dbReference type="EMBL" id="JAJSOF020000001">
    <property type="protein sequence ID" value="KAJ4451246.1"/>
    <property type="molecule type" value="Genomic_DNA"/>
</dbReference>
<name>A0ABQ8TZH6_PERAM</name>
<keyword evidence="1" id="KW-0812">Transmembrane</keyword>
<proteinExistence type="predicted"/>
<reference evidence="2 3" key="1">
    <citation type="journal article" date="2022" name="Allergy">
        <title>Genome assembly and annotation of Periplaneta americana reveal a comprehensive cockroach allergen profile.</title>
        <authorList>
            <person name="Wang L."/>
            <person name="Xiong Q."/>
            <person name="Saelim N."/>
            <person name="Wang L."/>
            <person name="Nong W."/>
            <person name="Wan A.T."/>
            <person name="Shi M."/>
            <person name="Liu X."/>
            <person name="Cao Q."/>
            <person name="Hui J.H.L."/>
            <person name="Sookrung N."/>
            <person name="Leung T.F."/>
            <person name="Tungtrongchitr A."/>
            <person name="Tsui S.K.W."/>
        </authorList>
    </citation>
    <scope>NUCLEOTIDE SEQUENCE [LARGE SCALE GENOMIC DNA]</scope>
    <source>
        <strain evidence="2">PWHHKU_190912</strain>
    </source>
</reference>
<keyword evidence="3" id="KW-1185">Reference proteome</keyword>
<dbReference type="Proteomes" id="UP001148838">
    <property type="component" value="Unassembled WGS sequence"/>
</dbReference>
<comment type="caution">
    <text evidence="2">The sequence shown here is derived from an EMBL/GenBank/DDBJ whole genome shotgun (WGS) entry which is preliminary data.</text>
</comment>
<evidence type="ECO:0000313" key="2">
    <source>
        <dbReference type="EMBL" id="KAJ4451246.1"/>
    </source>
</evidence>
<gene>
    <name evidence="2" type="ORF">ANN_02707</name>
</gene>
<feature type="transmembrane region" description="Helical" evidence="1">
    <location>
        <begin position="6"/>
        <end position="23"/>
    </location>
</feature>
<keyword evidence="1" id="KW-1133">Transmembrane helix</keyword>
<evidence type="ECO:0000313" key="3">
    <source>
        <dbReference type="Proteomes" id="UP001148838"/>
    </source>
</evidence>
<evidence type="ECO:0000256" key="1">
    <source>
        <dbReference type="SAM" id="Phobius"/>
    </source>
</evidence>
<sequence>MVCSAAHGVCFIITYLFFLLFVMEPSAQTVNNSMSGLKSLGNPNQSCLDSDAADMERVCQNSLKLLQRNGRKRNETCDQLG</sequence>